<dbReference type="NCBIfam" id="TIGR02608">
    <property type="entry name" value="delta_60_rpt"/>
    <property type="match status" value="4"/>
</dbReference>
<dbReference type="Proteomes" id="UP000239747">
    <property type="component" value="Unassembled WGS sequence"/>
</dbReference>
<dbReference type="InterPro" id="IPR013431">
    <property type="entry name" value="Delta_60_rpt"/>
</dbReference>
<evidence type="ECO:0000313" key="4">
    <source>
        <dbReference type="EMBL" id="PQJ30961.1"/>
    </source>
</evidence>
<reference evidence="4 5" key="1">
    <citation type="submission" date="2017-01" db="EMBL/GenBank/DDBJ databases">
        <title>Trade-off between light-utilization and light-protection in marine flavobacteria.</title>
        <authorList>
            <person name="Kumagai Y."/>
            <person name="Yoshizawa S."/>
            <person name="Kogure K."/>
            <person name="Iwasaki W."/>
        </authorList>
    </citation>
    <scope>NUCLEOTIDE SEQUENCE [LARGE SCALE GENOMIC DNA]</scope>
    <source>
        <strain evidence="4 5">KCTC 32109</strain>
    </source>
</reference>
<dbReference type="OrthoDB" id="9805017at2"/>
<dbReference type="RefSeq" id="WP_105070120.1">
    <property type="nucleotide sequence ID" value="NZ_MTPW01000001.1"/>
</dbReference>
<keyword evidence="5" id="KW-1185">Reference proteome</keyword>
<proteinExistence type="predicted"/>
<organism evidence="4 5">
    <name type="scientific">Nonlabens arenilitoris</name>
    <dbReference type="NCBI Taxonomy" id="1217969"/>
    <lineage>
        <taxon>Bacteria</taxon>
        <taxon>Pseudomonadati</taxon>
        <taxon>Bacteroidota</taxon>
        <taxon>Flavobacteriia</taxon>
        <taxon>Flavobacteriales</taxon>
        <taxon>Flavobacteriaceae</taxon>
        <taxon>Nonlabens</taxon>
    </lineage>
</organism>
<sequence length="510" mass="54957">MRKIWFSTLLTLVSLSSSIAQNISIDLTYGVNGYANGATNGTFLNVSTMLPGNKVLVAGNPGSNTSYYLEKYLDTGSRDATFGTNGLVLVNINTNSKDNANAIQVQSDGKIIIAGTSDSDASLFGTYWDVFVSRLMPDGSVDTTFGTNGHVKTNLGTNDDEVWEVAVTSTGEIFVLAATQNAAVVNKLLKYNNTGVLDTSFGTNGVLDLPVPADSRFYELIINDQDELFLSGTILNTATNEYDATVMKFDLQGSLITSYGTNGVVIIIDTLENYTTRDMIFTTDGGLLITGAAGNNSIDTQLALYKITANGLLDTTFNTTGVAYFNHGSSNYGVTFAYSVVELPDGSFIAQADVIGNNNYDLLLLNIGVDGALINGFGNSGRYILPRSTHQDYNRQVLLQDDGKVIVVGMATDATTRRTMLVRFKDAFTLSNSVNYNIVPSVFPNPFRDQVKVEGKVETEQLTLYNALGQPVSSILNSNVINTSKLPSGIYFLTIIDVQGSKTVKQLIKE</sequence>
<name>A0A2S7U8S0_9FLAO</name>
<dbReference type="NCBIfam" id="TIGR04183">
    <property type="entry name" value="Por_Secre_tail"/>
    <property type="match status" value="1"/>
</dbReference>
<feature type="chain" id="PRO_5015529014" description="Secretion system C-terminal sorting domain-containing protein" evidence="2">
    <location>
        <begin position="23"/>
        <end position="510"/>
    </location>
</feature>
<feature type="domain" description="Secretion system C-terminal sorting" evidence="3">
    <location>
        <begin position="442"/>
        <end position="507"/>
    </location>
</feature>
<dbReference type="Gene3D" id="2.80.10.50">
    <property type="match status" value="2"/>
</dbReference>
<accession>A0A2S7U8S0</accession>
<dbReference type="Pfam" id="PF17164">
    <property type="entry name" value="DUF5122"/>
    <property type="match status" value="2"/>
</dbReference>
<evidence type="ECO:0000256" key="2">
    <source>
        <dbReference type="SAM" id="SignalP"/>
    </source>
</evidence>
<dbReference type="Pfam" id="PF18962">
    <property type="entry name" value="Por_Secre_tail"/>
    <property type="match status" value="1"/>
</dbReference>
<dbReference type="SUPFAM" id="SSF82171">
    <property type="entry name" value="DPP6 N-terminal domain-like"/>
    <property type="match status" value="1"/>
</dbReference>
<dbReference type="AlphaFoldDB" id="A0A2S7U8S0"/>
<evidence type="ECO:0000259" key="3">
    <source>
        <dbReference type="Pfam" id="PF18962"/>
    </source>
</evidence>
<dbReference type="InterPro" id="IPR026444">
    <property type="entry name" value="Secre_tail"/>
</dbReference>
<comment type="caution">
    <text evidence="4">The sequence shown here is derived from an EMBL/GenBank/DDBJ whole genome shotgun (WGS) entry which is preliminary data.</text>
</comment>
<dbReference type="EMBL" id="MTPW01000001">
    <property type="protein sequence ID" value="PQJ30961.1"/>
    <property type="molecule type" value="Genomic_DNA"/>
</dbReference>
<gene>
    <name evidence="4" type="ORF">BST92_02995</name>
</gene>
<keyword evidence="1 2" id="KW-0732">Signal</keyword>
<feature type="signal peptide" evidence="2">
    <location>
        <begin position="1"/>
        <end position="22"/>
    </location>
</feature>
<evidence type="ECO:0000256" key="1">
    <source>
        <dbReference type="ARBA" id="ARBA00022729"/>
    </source>
</evidence>
<evidence type="ECO:0000313" key="5">
    <source>
        <dbReference type="Proteomes" id="UP000239747"/>
    </source>
</evidence>
<protein>
    <recommendedName>
        <fullName evidence="3">Secretion system C-terminal sorting domain-containing protein</fullName>
    </recommendedName>
</protein>